<keyword evidence="3" id="KW-1185">Reference proteome</keyword>
<sequence>MQFFNVTQRLLNPLGYYLHKRYMNSAMSETIRNIQTGDKVSVMRTVTEEDVMNFAKLTNDFNPVHVMGKNKLVHGALLNGFLSGVLGTKLPGPGTLVIEQYINYPKPCYAGDTIEISIEVLSARKIIKCGYKVIVIDSDRIVLEGNGKFIANKIEIQ</sequence>
<protein>
    <recommendedName>
        <fullName evidence="1">MaoC-like domain-containing protein</fullName>
    </recommendedName>
</protein>
<proteinExistence type="predicted"/>
<organism evidence="2 3">
    <name type="scientific">Microctonus hyperodae</name>
    <name type="common">Parasitoid wasp</name>
    <dbReference type="NCBI Taxonomy" id="165561"/>
    <lineage>
        <taxon>Eukaryota</taxon>
        <taxon>Metazoa</taxon>
        <taxon>Ecdysozoa</taxon>
        <taxon>Arthropoda</taxon>
        <taxon>Hexapoda</taxon>
        <taxon>Insecta</taxon>
        <taxon>Pterygota</taxon>
        <taxon>Neoptera</taxon>
        <taxon>Endopterygota</taxon>
        <taxon>Hymenoptera</taxon>
        <taxon>Apocrita</taxon>
        <taxon>Ichneumonoidea</taxon>
        <taxon>Braconidae</taxon>
        <taxon>Euphorinae</taxon>
        <taxon>Microctonus</taxon>
    </lineage>
</organism>
<gene>
    <name evidence="2" type="ORF">PV327_005706</name>
</gene>
<name>A0AA39G1Y0_MICHY</name>
<evidence type="ECO:0000313" key="2">
    <source>
        <dbReference type="EMBL" id="KAK0180022.1"/>
    </source>
</evidence>
<dbReference type="GO" id="GO:0005739">
    <property type="term" value="C:mitochondrion"/>
    <property type="evidence" value="ECO:0007669"/>
    <property type="project" value="TreeGrafter"/>
</dbReference>
<dbReference type="Gene3D" id="3.10.129.10">
    <property type="entry name" value="Hotdog Thioesterase"/>
    <property type="match status" value="1"/>
</dbReference>
<reference evidence="2" key="2">
    <citation type="submission" date="2023-03" db="EMBL/GenBank/DDBJ databases">
        <authorList>
            <person name="Inwood S.N."/>
            <person name="Skelly J.G."/>
            <person name="Guhlin J."/>
            <person name="Harrop T.W.R."/>
            <person name="Goldson S.G."/>
            <person name="Dearden P.K."/>
        </authorList>
    </citation>
    <scope>NUCLEOTIDE SEQUENCE</scope>
    <source>
        <strain evidence="2">Lincoln</strain>
        <tissue evidence="2">Whole body</tissue>
    </source>
</reference>
<feature type="domain" description="MaoC-like" evidence="1">
    <location>
        <begin position="40"/>
        <end position="125"/>
    </location>
</feature>
<dbReference type="SUPFAM" id="SSF54637">
    <property type="entry name" value="Thioesterase/thiol ester dehydrase-isomerase"/>
    <property type="match status" value="1"/>
</dbReference>
<evidence type="ECO:0000313" key="3">
    <source>
        <dbReference type="Proteomes" id="UP001168972"/>
    </source>
</evidence>
<dbReference type="AlphaFoldDB" id="A0AA39G1Y0"/>
<dbReference type="InterPro" id="IPR029069">
    <property type="entry name" value="HotDog_dom_sf"/>
</dbReference>
<dbReference type="CDD" id="cd03449">
    <property type="entry name" value="R_hydratase"/>
    <property type="match status" value="1"/>
</dbReference>
<dbReference type="PANTHER" id="PTHR43437">
    <property type="entry name" value="HYDROXYACYL-THIOESTER DEHYDRATASE TYPE 2, MITOCHONDRIAL-RELATED"/>
    <property type="match status" value="1"/>
</dbReference>
<accession>A0AA39G1Y0</accession>
<dbReference type="Pfam" id="PF01575">
    <property type="entry name" value="MaoC_dehydratas"/>
    <property type="match status" value="1"/>
</dbReference>
<dbReference type="InterPro" id="IPR002539">
    <property type="entry name" value="MaoC-like_dom"/>
</dbReference>
<comment type="caution">
    <text evidence="2">The sequence shown here is derived from an EMBL/GenBank/DDBJ whole genome shotgun (WGS) entry which is preliminary data.</text>
</comment>
<dbReference type="PANTHER" id="PTHR43437:SF3">
    <property type="entry name" value="HYDROXYACYL-THIOESTER DEHYDRATASE TYPE 2, MITOCHONDRIAL"/>
    <property type="match status" value="1"/>
</dbReference>
<evidence type="ECO:0000259" key="1">
    <source>
        <dbReference type="Pfam" id="PF01575"/>
    </source>
</evidence>
<dbReference type="EMBL" id="JAQQBR010000003">
    <property type="protein sequence ID" value="KAK0180022.1"/>
    <property type="molecule type" value="Genomic_DNA"/>
</dbReference>
<dbReference type="GO" id="GO:0019171">
    <property type="term" value="F:(3R)-hydroxyacyl-[acyl-carrier-protein] dehydratase activity"/>
    <property type="evidence" value="ECO:0007669"/>
    <property type="project" value="TreeGrafter"/>
</dbReference>
<dbReference type="GO" id="GO:0018812">
    <property type="term" value="F:3-hydroxyacyl-CoA dehydratase activity"/>
    <property type="evidence" value="ECO:0007669"/>
    <property type="project" value="UniProtKB-ARBA"/>
</dbReference>
<dbReference type="InterPro" id="IPR050965">
    <property type="entry name" value="UPF0336/Enoyl-CoA_hydratase"/>
</dbReference>
<dbReference type="GO" id="GO:0006633">
    <property type="term" value="P:fatty acid biosynthetic process"/>
    <property type="evidence" value="ECO:0007669"/>
    <property type="project" value="TreeGrafter"/>
</dbReference>
<reference evidence="2" key="1">
    <citation type="journal article" date="2023" name="bioRxiv">
        <title>Scaffold-level genome assemblies of two parasitoid biocontrol wasps reveal the parthenogenesis mechanism and an associated novel virus.</title>
        <authorList>
            <person name="Inwood S."/>
            <person name="Skelly J."/>
            <person name="Guhlin J."/>
            <person name="Harrop T."/>
            <person name="Goldson S."/>
            <person name="Dearden P."/>
        </authorList>
    </citation>
    <scope>NUCLEOTIDE SEQUENCE</scope>
    <source>
        <strain evidence="2">Lincoln</strain>
        <tissue evidence="2">Whole body</tissue>
    </source>
</reference>
<dbReference type="Proteomes" id="UP001168972">
    <property type="component" value="Unassembled WGS sequence"/>
</dbReference>